<accession>A0AA40GAM4</accession>
<comment type="caution">
    <text evidence="1">The sequence shown here is derived from an EMBL/GenBank/DDBJ whole genome shotgun (WGS) entry which is preliminary data.</text>
</comment>
<organism evidence="1 2">
    <name type="scientific">Melipona bicolor</name>
    <dbReference type="NCBI Taxonomy" id="60889"/>
    <lineage>
        <taxon>Eukaryota</taxon>
        <taxon>Metazoa</taxon>
        <taxon>Ecdysozoa</taxon>
        <taxon>Arthropoda</taxon>
        <taxon>Hexapoda</taxon>
        <taxon>Insecta</taxon>
        <taxon>Pterygota</taxon>
        <taxon>Neoptera</taxon>
        <taxon>Endopterygota</taxon>
        <taxon>Hymenoptera</taxon>
        <taxon>Apocrita</taxon>
        <taxon>Aculeata</taxon>
        <taxon>Apoidea</taxon>
        <taxon>Anthophila</taxon>
        <taxon>Apidae</taxon>
        <taxon>Melipona</taxon>
    </lineage>
</organism>
<dbReference type="Proteomes" id="UP001177670">
    <property type="component" value="Unassembled WGS sequence"/>
</dbReference>
<sequence>MEPVSRLFVDHRVLPRVLPLGSNALRAKGLRGWTEDASQQQHFPPPGWKRGRILGKREIPLENLLEKEDRGR</sequence>
<proteinExistence type="predicted"/>
<gene>
    <name evidence="1" type="ORF">K0M31_011982</name>
</gene>
<reference evidence="1" key="1">
    <citation type="submission" date="2021-10" db="EMBL/GenBank/DDBJ databases">
        <title>Melipona bicolor Genome sequencing and assembly.</title>
        <authorList>
            <person name="Araujo N.S."/>
            <person name="Arias M.C."/>
        </authorList>
    </citation>
    <scope>NUCLEOTIDE SEQUENCE</scope>
    <source>
        <strain evidence="1">USP_2M_L1-L4_2017</strain>
        <tissue evidence="1">Whole body</tissue>
    </source>
</reference>
<name>A0AA40GAM4_9HYME</name>
<dbReference type="EMBL" id="JAHYIQ010000003">
    <property type="protein sequence ID" value="KAK1134200.1"/>
    <property type="molecule type" value="Genomic_DNA"/>
</dbReference>
<dbReference type="AlphaFoldDB" id="A0AA40GAM4"/>
<evidence type="ECO:0000313" key="1">
    <source>
        <dbReference type="EMBL" id="KAK1134200.1"/>
    </source>
</evidence>
<protein>
    <submittedName>
        <fullName evidence="1">Uncharacterized protein</fullName>
    </submittedName>
</protein>
<feature type="non-terminal residue" evidence="1">
    <location>
        <position position="72"/>
    </location>
</feature>
<keyword evidence="2" id="KW-1185">Reference proteome</keyword>
<evidence type="ECO:0000313" key="2">
    <source>
        <dbReference type="Proteomes" id="UP001177670"/>
    </source>
</evidence>